<keyword evidence="3" id="KW-1185">Reference proteome</keyword>
<name>A0ABQ9Y776_9EUKA</name>
<accession>A0ABQ9Y776</accession>
<dbReference type="EMBL" id="JARBJD010000028">
    <property type="protein sequence ID" value="KAK2959623.1"/>
    <property type="molecule type" value="Genomic_DNA"/>
</dbReference>
<feature type="region of interest" description="Disordered" evidence="1">
    <location>
        <begin position="29"/>
        <end position="58"/>
    </location>
</feature>
<feature type="compositionally biased region" description="Polar residues" evidence="1">
    <location>
        <begin position="42"/>
        <end position="53"/>
    </location>
</feature>
<evidence type="ECO:0000256" key="1">
    <source>
        <dbReference type="SAM" id="MobiDB-lite"/>
    </source>
</evidence>
<evidence type="ECO:0000313" key="2">
    <source>
        <dbReference type="EMBL" id="KAK2959623.1"/>
    </source>
</evidence>
<comment type="caution">
    <text evidence="2">The sequence shown here is derived from an EMBL/GenBank/DDBJ whole genome shotgun (WGS) entry which is preliminary data.</text>
</comment>
<proteinExistence type="predicted"/>
<organism evidence="2 3">
    <name type="scientific">Blattamonas nauphoetae</name>
    <dbReference type="NCBI Taxonomy" id="2049346"/>
    <lineage>
        <taxon>Eukaryota</taxon>
        <taxon>Metamonada</taxon>
        <taxon>Preaxostyla</taxon>
        <taxon>Oxymonadida</taxon>
        <taxon>Blattamonas</taxon>
    </lineage>
</organism>
<gene>
    <name evidence="2" type="ORF">BLNAU_5401</name>
</gene>
<evidence type="ECO:0000313" key="3">
    <source>
        <dbReference type="Proteomes" id="UP001281761"/>
    </source>
</evidence>
<reference evidence="2 3" key="1">
    <citation type="journal article" date="2022" name="bioRxiv">
        <title>Genomics of Preaxostyla Flagellates Illuminates Evolutionary Transitions and the Path Towards Mitochondrial Loss.</title>
        <authorList>
            <person name="Novak L.V.F."/>
            <person name="Treitli S.C."/>
            <person name="Pyrih J."/>
            <person name="Halakuc P."/>
            <person name="Pipaliya S.V."/>
            <person name="Vacek V."/>
            <person name="Brzon O."/>
            <person name="Soukal P."/>
            <person name="Eme L."/>
            <person name="Dacks J.B."/>
            <person name="Karnkowska A."/>
            <person name="Elias M."/>
            <person name="Hampl V."/>
        </authorList>
    </citation>
    <scope>NUCLEOTIDE SEQUENCE [LARGE SCALE GENOMIC DNA]</scope>
    <source>
        <strain evidence="2">NAU3</strain>
        <tissue evidence="2">Gut</tissue>
    </source>
</reference>
<protein>
    <submittedName>
        <fullName evidence="2">Uncharacterized protein</fullName>
    </submittedName>
</protein>
<dbReference type="Proteomes" id="UP001281761">
    <property type="component" value="Unassembled WGS sequence"/>
</dbReference>
<sequence>MTSQEIEQETEINIPVILRRDNCAVVLHPDSSSLHHNEPDNHQYSSNGNSANPTDEDDSAHVVYASSVKEPGDPNYDTDYHPNDDYDRSYYNNPYNDKGMTGVINVTTGDLVKATGALIGLGAIVTTGLAVGATIGAVDLAGHAIKQTGKYIQKKVIKKAIDFAKSVVNPPNHHHPDPS</sequence>